<dbReference type="InterPro" id="IPR017946">
    <property type="entry name" value="PLC-like_Pdiesterase_TIM-brl"/>
</dbReference>
<feature type="chain" id="PRO_5022849093" evidence="1">
    <location>
        <begin position="21"/>
        <end position="309"/>
    </location>
</feature>
<sequence length="309" mass="34428">MKKCTGIALSACVVAAISLAACRSTKTATAGNKGLPSFYKVGHRGTRGLMPENTIPAMIKGIEAGANTIEFDVHITKDGQVVVYHDASFTPAYTTKPDGSDITPAERKQYTFYQMNYADIRSFIIGEKPYPAYPEQQRMRSYAPLLSDMIDAVEAYTTAHHLAPVYYLLEVKSSAKTDGVEQPEPESYMHTLMAVKQLAPLGKRLFIQSFDMRPLQVLHRTHPDVKLGFLTDDKKGTFEEHLAQLGFTPFFYNPHYQLVTPELVAKCHAKHIQIVPWTVQEPAEMKALQAKGVDGIITDYPNRFKAANL</sequence>
<evidence type="ECO:0000256" key="1">
    <source>
        <dbReference type="SAM" id="SignalP"/>
    </source>
</evidence>
<dbReference type="PANTHER" id="PTHR46211">
    <property type="entry name" value="GLYCEROPHOSPHORYL DIESTER PHOSPHODIESTERASE"/>
    <property type="match status" value="1"/>
</dbReference>
<keyword evidence="4" id="KW-1185">Reference proteome</keyword>
<reference evidence="3 4" key="2">
    <citation type="submission" date="2019-09" db="EMBL/GenBank/DDBJ databases">
        <authorList>
            <person name="Jin C."/>
        </authorList>
    </citation>
    <scope>NUCLEOTIDE SEQUENCE [LARGE SCALE GENOMIC DNA]</scope>
    <source>
        <strain evidence="3 4">BN140078</strain>
    </source>
</reference>
<dbReference type="SUPFAM" id="SSF51695">
    <property type="entry name" value="PLC-like phosphodiesterases"/>
    <property type="match status" value="1"/>
</dbReference>
<evidence type="ECO:0000259" key="2">
    <source>
        <dbReference type="PROSITE" id="PS51704"/>
    </source>
</evidence>
<feature type="signal peptide" evidence="1">
    <location>
        <begin position="1"/>
        <end position="20"/>
    </location>
</feature>
<accession>A0A5B2VVF8</accession>
<protein>
    <submittedName>
        <fullName evidence="3">Glycerophosphodiester phosphodiesterase</fullName>
    </submittedName>
</protein>
<dbReference type="GO" id="GO:0006629">
    <property type="term" value="P:lipid metabolic process"/>
    <property type="evidence" value="ECO:0007669"/>
    <property type="project" value="InterPro"/>
</dbReference>
<dbReference type="AlphaFoldDB" id="A0A5B2VVF8"/>
<dbReference type="GO" id="GO:0008081">
    <property type="term" value="F:phosphoric diester hydrolase activity"/>
    <property type="evidence" value="ECO:0007669"/>
    <property type="project" value="InterPro"/>
</dbReference>
<keyword evidence="1" id="KW-0732">Signal</keyword>
<dbReference type="PROSITE" id="PS51704">
    <property type="entry name" value="GP_PDE"/>
    <property type="match status" value="1"/>
</dbReference>
<dbReference type="RefSeq" id="WP_149838127.1">
    <property type="nucleotide sequence ID" value="NZ_VUOC01000002.1"/>
</dbReference>
<dbReference type="Gene3D" id="3.20.20.190">
    <property type="entry name" value="Phosphatidylinositol (PI) phosphodiesterase"/>
    <property type="match status" value="1"/>
</dbReference>
<dbReference type="PANTHER" id="PTHR46211:SF14">
    <property type="entry name" value="GLYCEROPHOSPHODIESTER PHOSPHODIESTERASE"/>
    <property type="match status" value="1"/>
</dbReference>
<organism evidence="3 4">
    <name type="scientific">Chitinophaga agrisoli</name>
    <dbReference type="NCBI Taxonomy" id="2607653"/>
    <lineage>
        <taxon>Bacteria</taxon>
        <taxon>Pseudomonadati</taxon>
        <taxon>Bacteroidota</taxon>
        <taxon>Chitinophagia</taxon>
        <taxon>Chitinophagales</taxon>
        <taxon>Chitinophagaceae</taxon>
        <taxon>Chitinophaga</taxon>
    </lineage>
</organism>
<comment type="caution">
    <text evidence="3">The sequence shown here is derived from an EMBL/GenBank/DDBJ whole genome shotgun (WGS) entry which is preliminary data.</text>
</comment>
<reference evidence="3 4" key="1">
    <citation type="submission" date="2019-09" db="EMBL/GenBank/DDBJ databases">
        <title>Chitinophaga ginsengihumi sp. nov., isolated from soil of ginseng rhizosphere.</title>
        <authorList>
            <person name="Lee J."/>
        </authorList>
    </citation>
    <scope>NUCLEOTIDE SEQUENCE [LARGE SCALE GENOMIC DNA]</scope>
    <source>
        <strain evidence="3 4">BN140078</strain>
    </source>
</reference>
<dbReference type="Proteomes" id="UP000324611">
    <property type="component" value="Unassembled WGS sequence"/>
</dbReference>
<evidence type="ECO:0000313" key="4">
    <source>
        <dbReference type="Proteomes" id="UP000324611"/>
    </source>
</evidence>
<dbReference type="InterPro" id="IPR030395">
    <property type="entry name" value="GP_PDE_dom"/>
</dbReference>
<dbReference type="PROSITE" id="PS51257">
    <property type="entry name" value="PROKAR_LIPOPROTEIN"/>
    <property type="match status" value="1"/>
</dbReference>
<proteinExistence type="predicted"/>
<dbReference type="Pfam" id="PF03009">
    <property type="entry name" value="GDPD"/>
    <property type="match status" value="1"/>
</dbReference>
<evidence type="ECO:0000313" key="3">
    <source>
        <dbReference type="EMBL" id="KAA2243251.1"/>
    </source>
</evidence>
<gene>
    <name evidence="3" type="ORF">F0L74_12115</name>
</gene>
<dbReference type="EMBL" id="VUOC01000002">
    <property type="protein sequence ID" value="KAA2243251.1"/>
    <property type="molecule type" value="Genomic_DNA"/>
</dbReference>
<name>A0A5B2VVF8_9BACT</name>
<feature type="domain" description="GP-PDE" evidence="2">
    <location>
        <begin position="38"/>
        <end position="308"/>
    </location>
</feature>